<name>A0A4U9R366_HATHI</name>
<dbReference type="PRINTS" id="PR00471">
    <property type="entry name" value="ACETATEKNASE"/>
</dbReference>
<dbReference type="OrthoDB" id="9771859at2"/>
<dbReference type="InterPro" id="IPR043129">
    <property type="entry name" value="ATPase_NBD"/>
</dbReference>
<dbReference type="EMBL" id="LR590481">
    <property type="protein sequence ID" value="VTQ83150.1"/>
    <property type="molecule type" value="Genomic_DNA"/>
</dbReference>
<comment type="similarity">
    <text evidence="2 9 10">Belongs to the acetokinase family.</text>
</comment>
<dbReference type="NCBIfam" id="TIGR02707">
    <property type="entry name" value="butyr_kinase"/>
    <property type="match status" value="1"/>
</dbReference>
<dbReference type="PIRSF" id="PIRSF036458">
    <property type="entry name" value="Butyrate_kin"/>
    <property type="match status" value="1"/>
</dbReference>
<dbReference type="Proteomes" id="UP000308489">
    <property type="component" value="Chromosome 1"/>
</dbReference>
<dbReference type="Gene3D" id="3.30.420.40">
    <property type="match status" value="2"/>
</dbReference>
<evidence type="ECO:0000256" key="3">
    <source>
        <dbReference type="ARBA" id="ARBA00022490"/>
    </source>
</evidence>
<keyword evidence="12" id="KW-1185">Reference proteome</keyword>
<evidence type="ECO:0000313" key="11">
    <source>
        <dbReference type="EMBL" id="VTQ83150.1"/>
    </source>
</evidence>
<organism evidence="11 12">
    <name type="scientific">Hathewaya histolytica</name>
    <name type="common">Clostridium histolyticum</name>
    <dbReference type="NCBI Taxonomy" id="1498"/>
    <lineage>
        <taxon>Bacteria</taxon>
        <taxon>Bacillati</taxon>
        <taxon>Bacillota</taxon>
        <taxon>Clostridia</taxon>
        <taxon>Eubacteriales</taxon>
        <taxon>Clostridiaceae</taxon>
        <taxon>Hathewaya</taxon>
    </lineage>
</organism>
<proteinExistence type="inferred from homology"/>
<keyword evidence="7 9" id="KW-0067">ATP-binding</keyword>
<dbReference type="GO" id="GO:0005524">
    <property type="term" value="F:ATP binding"/>
    <property type="evidence" value="ECO:0007669"/>
    <property type="project" value="UniProtKB-KW"/>
</dbReference>
<gene>
    <name evidence="11" type="primary">buk2</name>
    <name evidence="9" type="synonym">buk</name>
    <name evidence="11" type="ORF">NCTC503_00296</name>
</gene>
<evidence type="ECO:0000256" key="6">
    <source>
        <dbReference type="ARBA" id="ARBA00022777"/>
    </source>
</evidence>
<evidence type="ECO:0000256" key="4">
    <source>
        <dbReference type="ARBA" id="ARBA00022679"/>
    </source>
</evidence>
<evidence type="ECO:0000256" key="7">
    <source>
        <dbReference type="ARBA" id="ARBA00022840"/>
    </source>
</evidence>
<dbReference type="NCBIfam" id="NF002834">
    <property type="entry name" value="PRK03011.1-5"/>
    <property type="match status" value="1"/>
</dbReference>
<comment type="subcellular location">
    <subcellularLocation>
        <location evidence="1 9">Cytoplasm</location>
    </subcellularLocation>
</comment>
<comment type="catalytic activity">
    <reaction evidence="8 9">
        <text>butanoate + ATP = butanoyl phosphate + ADP</text>
        <dbReference type="Rhea" id="RHEA:13585"/>
        <dbReference type="ChEBI" id="CHEBI:17968"/>
        <dbReference type="ChEBI" id="CHEBI:30616"/>
        <dbReference type="ChEBI" id="CHEBI:58079"/>
        <dbReference type="ChEBI" id="CHEBI:456216"/>
        <dbReference type="EC" id="2.7.2.7"/>
    </reaction>
</comment>
<keyword evidence="5 9" id="KW-0547">Nucleotide-binding</keyword>
<dbReference type="KEGG" id="hhw:NCTC503_00296"/>
<dbReference type="InterPro" id="IPR011245">
    <property type="entry name" value="Butyrate_kin"/>
</dbReference>
<protein>
    <recommendedName>
        <fullName evidence="9">Probable butyrate kinase</fullName>
        <shortName evidence="9">BK</shortName>
        <ecNumber evidence="9">2.7.2.7</ecNumber>
    </recommendedName>
    <alternativeName>
        <fullName evidence="9">Branched-chain carboxylic acid kinase</fullName>
    </alternativeName>
</protein>
<evidence type="ECO:0000256" key="1">
    <source>
        <dbReference type="ARBA" id="ARBA00004496"/>
    </source>
</evidence>
<dbReference type="PANTHER" id="PTHR21060:SF3">
    <property type="entry name" value="BUTYRATE KINASE 2-RELATED"/>
    <property type="match status" value="1"/>
</dbReference>
<evidence type="ECO:0000256" key="2">
    <source>
        <dbReference type="ARBA" id="ARBA00008748"/>
    </source>
</evidence>
<dbReference type="RefSeq" id="WP_138209115.1">
    <property type="nucleotide sequence ID" value="NZ_CBCRUQ010000023.1"/>
</dbReference>
<dbReference type="InterPro" id="IPR000890">
    <property type="entry name" value="Aliphatic_acid_kin_short-chain"/>
</dbReference>
<evidence type="ECO:0000313" key="12">
    <source>
        <dbReference type="Proteomes" id="UP000308489"/>
    </source>
</evidence>
<dbReference type="AlphaFoldDB" id="A0A4U9R366"/>
<dbReference type="PANTHER" id="PTHR21060">
    <property type="entry name" value="ACETATE KINASE"/>
    <property type="match status" value="1"/>
</dbReference>
<dbReference type="GO" id="GO:0047761">
    <property type="term" value="F:butyrate kinase activity"/>
    <property type="evidence" value="ECO:0007669"/>
    <property type="project" value="UniProtKB-UniRule"/>
</dbReference>
<sequence>MNAVRRKDLNKKKPKILVLNTRYISTGITVYEEREKIIGENIRHTVGKVNQFSHIKDQTDYRYGIILDFLKNKKIDIDDIDYVVAKAGPLKPIESGTYVIDENMVNDLEIERYGTHSSNLGPLLAYNLFKNFGMKPFIVDPVVVDEMEDVARITGIKAIQRKSYFHALSQKAIAKAYSKTHHKRYEDINLVVAHIGSGITVGAHKNGRVIDVNNGLEGEGPFSPEHSGSVPITDLVKLCFSGKYTLEEMIKHVNGKGGCMAYVNHSDVRVLLEQAKKGDEKSRVLFNAMAYQITKEIAKCAVVLEGKVDAILITGGLAYCNQMVEKIKERVSRIAPIIVYKGKDEMLYLVEGVLRVLNGEEKEKYY</sequence>
<dbReference type="InterPro" id="IPR023865">
    <property type="entry name" value="Aliphatic_acid_kinase_CS"/>
</dbReference>
<dbReference type="GO" id="GO:0006083">
    <property type="term" value="P:acetate metabolic process"/>
    <property type="evidence" value="ECO:0007669"/>
    <property type="project" value="TreeGrafter"/>
</dbReference>
<evidence type="ECO:0000256" key="5">
    <source>
        <dbReference type="ARBA" id="ARBA00022741"/>
    </source>
</evidence>
<dbReference type="CDD" id="cd24011">
    <property type="entry name" value="ASKHA_NBD_BK"/>
    <property type="match status" value="1"/>
</dbReference>
<dbReference type="PROSITE" id="PS01076">
    <property type="entry name" value="ACETATE_KINASE_2"/>
    <property type="match status" value="1"/>
</dbReference>
<keyword evidence="3 9" id="KW-0963">Cytoplasm</keyword>
<dbReference type="SUPFAM" id="SSF53067">
    <property type="entry name" value="Actin-like ATPase domain"/>
    <property type="match status" value="2"/>
</dbReference>
<evidence type="ECO:0000256" key="10">
    <source>
        <dbReference type="RuleBase" id="RU003835"/>
    </source>
</evidence>
<dbReference type="Pfam" id="PF00871">
    <property type="entry name" value="Acetate_kinase"/>
    <property type="match status" value="1"/>
</dbReference>
<dbReference type="GO" id="GO:0008776">
    <property type="term" value="F:acetate kinase activity"/>
    <property type="evidence" value="ECO:0007669"/>
    <property type="project" value="TreeGrafter"/>
</dbReference>
<dbReference type="GO" id="GO:0005737">
    <property type="term" value="C:cytoplasm"/>
    <property type="evidence" value="ECO:0007669"/>
    <property type="project" value="UniProtKB-SubCell"/>
</dbReference>
<keyword evidence="4 9" id="KW-0808">Transferase</keyword>
<keyword evidence="6 9" id="KW-0418">Kinase</keyword>
<dbReference type="HAMAP" id="MF_00542">
    <property type="entry name" value="Butyrate_kinase"/>
    <property type="match status" value="1"/>
</dbReference>
<reference evidence="11 12" key="1">
    <citation type="submission" date="2019-05" db="EMBL/GenBank/DDBJ databases">
        <authorList>
            <consortium name="Pathogen Informatics"/>
        </authorList>
    </citation>
    <scope>NUCLEOTIDE SEQUENCE [LARGE SCALE GENOMIC DNA]</scope>
    <source>
        <strain evidence="11 12">NCTC503</strain>
    </source>
</reference>
<accession>A0A4U9R366</accession>
<evidence type="ECO:0000256" key="8">
    <source>
        <dbReference type="ARBA" id="ARBA00048596"/>
    </source>
</evidence>
<evidence type="ECO:0000256" key="9">
    <source>
        <dbReference type="HAMAP-Rule" id="MF_00542"/>
    </source>
</evidence>
<dbReference type="EC" id="2.7.2.7" evidence="9"/>